<keyword evidence="1" id="KW-1133">Transmembrane helix</keyword>
<proteinExistence type="predicted"/>
<evidence type="ECO:0000256" key="1">
    <source>
        <dbReference type="SAM" id="Phobius"/>
    </source>
</evidence>
<keyword evidence="3" id="KW-1185">Reference proteome</keyword>
<gene>
    <name evidence="2" type="ORF">J7S20_14345</name>
</gene>
<evidence type="ECO:0000313" key="2">
    <source>
        <dbReference type="EMBL" id="MBR0553687.1"/>
    </source>
</evidence>
<accession>A0A8T4IGG7</accession>
<evidence type="ECO:0000313" key="3">
    <source>
        <dbReference type="Proteomes" id="UP000676996"/>
    </source>
</evidence>
<reference evidence="2" key="1">
    <citation type="submission" date="2021-04" db="EMBL/GenBank/DDBJ databases">
        <title>Ouciella asimina sp. nov., isolated from the surface seawater in the hydrothermal field of Okinawa Trough.</title>
        <authorList>
            <person name="Shuang W."/>
        </authorList>
    </citation>
    <scope>NUCLEOTIDE SEQUENCE</scope>
    <source>
        <strain evidence="2">LXI357</strain>
    </source>
</reference>
<feature type="transmembrane region" description="Helical" evidence="1">
    <location>
        <begin position="52"/>
        <end position="70"/>
    </location>
</feature>
<keyword evidence="1" id="KW-0472">Membrane</keyword>
<name>A0A8T4IGG7_9SPHN</name>
<dbReference type="AlphaFoldDB" id="A0A8T4IGG7"/>
<keyword evidence="1" id="KW-0812">Transmembrane</keyword>
<dbReference type="EMBL" id="JAGRQC010000004">
    <property type="protein sequence ID" value="MBR0553687.1"/>
    <property type="molecule type" value="Genomic_DNA"/>
</dbReference>
<dbReference type="Proteomes" id="UP000676996">
    <property type="component" value="Unassembled WGS sequence"/>
</dbReference>
<feature type="transmembrane region" description="Helical" evidence="1">
    <location>
        <begin position="26"/>
        <end position="46"/>
    </location>
</feature>
<sequence>MSRPDLNDPEARKAYIRELRRIGRPLRTFALGITLIGVLLAAAARYDRLPQWVPLLFIVTGGAFMVAAIVQRTSYHRRRMRGE</sequence>
<dbReference type="RefSeq" id="WP_284054931.1">
    <property type="nucleotide sequence ID" value="NZ_JAGRQC010000004.1"/>
</dbReference>
<protein>
    <submittedName>
        <fullName evidence="2">Uncharacterized protein</fullName>
    </submittedName>
</protein>
<organism evidence="2 3">
    <name type="scientific">Stakelama marina</name>
    <dbReference type="NCBI Taxonomy" id="2826939"/>
    <lineage>
        <taxon>Bacteria</taxon>
        <taxon>Pseudomonadati</taxon>
        <taxon>Pseudomonadota</taxon>
        <taxon>Alphaproteobacteria</taxon>
        <taxon>Sphingomonadales</taxon>
        <taxon>Sphingomonadaceae</taxon>
        <taxon>Stakelama</taxon>
    </lineage>
</organism>
<comment type="caution">
    <text evidence="2">The sequence shown here is derived from an EMBL/GenBank/DDBJ whole genome shotgun (WGS) entry which is preliminary data.</text>
</comment>